<dbReference type="Pfam" id="PF01471">
    <property type="entry name" value="PG_binding_1"/>
    <property type="match status" value="1"/>
</dbReference>
<feature type="domain" description="Peptidoglycan binding-like" evidence="4">
    <location>
        <begin position="142"/>
        <end position="189"/>
    </location>
</feature>
<dbReference type="InterPro" id="IPR002477">
    <property type="entry name" value="Peptidoglycan-bd-like"/>
</dbReference>
<comment type="caution">
    <text evidence="5">The sequence shown here is derived from an EMBL/GenBank/DDBJ whole genome shotgun (WGS) entry which is preliminary data.</text>
</comment>
<dbReference type="InterPro" id="IPR050465">
    <property type="entry name" value="UPF0194_transport"/>
</dbReference>
<sequence>MRQARRPRRRHGLHDEGGLGPVDRRRTLVLGAAGVVVAGGAGLATAGLGGGGEPAAAHSSLPPATARIERTTLVEKQDVDGTLGYGGTGTVAGAGNGTLTWLAGPGTVIPRGGSVYRVDNKPVPLLYGKLPLYRALAEGTEGADVLQLERNLRALGYTGFTVDKTFGSATTAAVKRWQDDLGVTESGRVAPGAAVVASGRIRVAERKTNVGDRVGGAVLTYTGTTRMVSVDLDVEYQRLVKKGAAVEVELPSGDTVKGRISSIGKVAKEGEQDKPTTVEVQISVAGQKELGSYDKAPVVVHFIANRHSDVLAVPIGALLAQGDGGYAVQVVQDGRVRTVPVETGVFTDGEVEISGSGLTEGMKVGVPA</sequence>
<evidence type="ECO:0000256" key="3">
    <source>
        <dbReference type="SAM" id="MobiDB-lite"/>
    </source>
</evidence>
<evidence type="ECO:0000313" key="6">
    <source>
        <dbReference type="Proteomes" id="UP000295578"/>
    </source>
</evidence>
<keyword evidence="6" id="KW-1185">Reference proteome</keyword>
<dbReference type="SUPFAM" id="SSF47090">
    <property type="entry name" value="PGBD-like"/>
    <property type="match status" value="1"/>
</dbReference>
<dbReference type="Gene3D" id="1.10.101.10">
    <property type="entry name" value="PGBD-like superfamily/PGBD"/>
    <property type="match status" value="1"/>
</dbReference>
<evidence type="ECO:0000256" key="2">
    <source>
        <dbReference type="ARBA" id="ARBA00023054"/>
    </source>
</evidence>
<dbReference type="InterPro" id="IPR036366">
    <property type="entry name" value="PGBDSf"/>
</dbReference>
<dbReference type="InterPro" id="IPR036365">
    <property type="entry name" value="PGBD-like_sf"/>
</dbReference>
<dbReference type="GO" id="GO:0030313">
    <property type="term" value="C:cell envelope"/>
    <property type="evidence" value="ECO:0007669"/>
    <property type="project" value="UniProtKB-SubCell"/>
</dbReference>
<name>A0A4R5AE79_9ACTN</name>
<dbReference type="PANTHER" id="PTHR32347:SF23">
    <property type="entry name" value="BLL5650 PROTEIN"/>
    <property type="match status" value="1"/>
</dbReference>
<dbReference type="Proteomes" id="UP000295578">
    <property type="component" value="Unassembled WGS sequence"/>
</dbReference>
<keyword evidence="2" id="KW-0175">Coiled coil</keyword>
<dbReference type="EMBL" id="SMKY01000229">
    <property type="protein sequence ID" value="TDD70828.1"/>
    <property type="molecule type" value="Genomic_DNA"/>
</dbReference>
<feature type="compositionally biased region" description="Basic and acidic residues" evidence="3">
    <location>
        <begin position="13"/>
        <end position="22"/>
    </location>
</feature>
<dbReference type="AlphaFoldDB" id="A0A4R5AE79"/>
<proteinExistence type="predicted"/>
<evidence type="ECO:0000313" key="5">
    <source>
        <dbReference type="EMBL" id="TDD70828.1"/>
    </source>
</evidence>
<accession>A0A4R5AE79</accession>
<evidence type="ECO:0000259" key="4">
    <source>
        <dbReference type="Pfam" id="PF01471"/>
    </source>
</evidence>
<evidence type="ECO:0000256" key="1">
    <source>
        <dbReference type="ARBA" id="ARBA00004196"/>
    </source>
</evidence>
<dbReference type="PANTHER" id="PTHR32347">
    <property type="entry name" value="EFFLUX SYSTEM COMPONENT YKNX-RELATED"/>
    <property type="match status" value="1"/>
</dbReference>
<feature type="region of interest" description="Disordered" evidence="3">
    <location>
        <begin position="1"/>
        <end position="22"/>
    </location>
</feature>
<dbReference type="Gene3D" id="2.40.420.20">
    <property type="match status" value="1"/>
</dbReference>
<organism evidence="5 6">
    <name type="scientific">Actinomadura darangshiensis</name>
    <dbReference type="NCBI Taxonomy" id="705336"/>
    <lineage>
        <taxon>Bacteria</taxon>
        <taxon>Bacillati</taxon>
        <taxon>Actinomycetota</taxon>
        <taxon>Actinomycetes</taxon>
        <taxon>Streptosporangiales</taxon>
        <taxon>Thermomonosporaceae</taxon>
        <taxon>Actinomadura</taxon>
    </lineage>
</organism>
<reference evidence="5 6" key="1">
    <citation type="submission" date="2019-03" db="EMBL/GenBank/DDBJ databases">
        <title>Draft genome sequences of novel Actinobacteria.</title>
        <authorList>
            <person name="Sahin N."/>
            <person name="Ay H."/>
            <person name="Saygin H."/>
        </authorList>
    </citation>
    <scope>NUCLEOTIDE SEQUENCE [LARGE SCALE GENOMIC DNA]</scope>
    <source>
        <strain evidence="5 6">DSM 45941</strain>
    </source>
</reference>
<protein>
    <submittedName>
        <fullName evidence="5">Efflux RND transporter periplasmic adaptor subunit</fullName>
    </submittedName>
</protein>
<comment type="subcellular location">
    <subcellularLocation>
        <location evidence="1">Cell envelope</location>
    </subcellularLocation>
</comment>
<feature type="compositionally biased region" description="Basic residues" evidence="3">
    <location>
        <begin position="1"/>
        <end position="12"/>
    </location>
</feature>
<gene>
    <name evidence="5" type="ORF">E1293_34430</name>
</gene>
<dbReference type="OrthoDB" id="3268648at2"/>